<reference evidence="1 2" key="1">
    <citation type="submission" date="2019-02" db="EMBL/GenBank/DDBJ databases">
        <title>Deep-cultivation of Planctomycetes and their phenomic and genomic characterization uncovers novel biology.</title>
        <authorList>
            <person name="Wiegand S."/>
            <person name="Jogler M."/>
            <person name="Boedeker C."/>
            <person name="Pinto D."/>
            <person name="Vollmers J."/>
            <person name="Rivas-Marin E."/>
            <person name="Kohn T."/>
            <person name="Peeters S.H."/>
            <person name="Heuer A."/>
            <person name="Rast P."/>
            <person name="Oberbeckmann S."/>
            <person name="Bunk B."/>
            <person name="Jeske O."/>
            <person name="Meyerdierks A."/>
            <person name="Storesund J.E."/>
            <person name="Kallscheuer N."/>
            <person name="Luecker S."/>
            <person name="Lage O.M."/>
            <person name="Pohl T."/>
            <person name="Merkel B.J."/>
            <person name="Hornburger P."/>
            <person name="Mueller R.-W."/>
            <person name="Bruemmer F."/>
            <person name="Labrenz M."/>
            <person name="Spormann A.M."/>
            <person name="Op Den Camp H."/>
            <person name="Overmann J."/>
            <person name="Amann R."/>
            <person name="Jetten M.S.M."/>
            <person name="Mascher T."/>
            <person name="Medema M.H."/>
            <person name="Devos D.P."/>
            <person name="Kaster A.-K."/>
            <person name="Ovreas L."/>
            <person name="Rohde M."/>
            <person name="Galperin M.Y."/>
            <person name="Jogler C."/>
        </authorList>
    </citation>
    <scope>NUCLEOTIDE SEQUENCE [LARGE SCALE GENOMIC DNA]</scope>
    <source>
        <strain evidence="1 2">Pla52n</strain>
    </source>
</reference>
<proteinExistence type="predicted"/>
<name>A0A5C5ZKC5_9BACT</name>
<dbReference type="RefSeq" id="WP_146523804.1">
    <property type="nucleotide sequence ID" value="NZ_CP151726.1"/>
</dbReference>
<dbReference type="AlphaFoldDB" id="A0A5C5ZKC5"/>
<protein>
    <submittedName>
        <fullName evidence="1">Uncharacterized protein</fullName>
    </submittedName>
</protein>
<evidence type="ECO:0000313" key="2">
    <source>
        <dbReference type="Proteomes" id="UP000320176"/>
    </source>
</evidence>
<gene>
    <name evidence="1" type="ORF">Pla52n_69770</name>
</gene>
<sequence>MKTPRPAMLLLPLLIYWAPRPMQFGRRTMRSAVASVVMIALMGPLCALDGAAMDRYSGARFESDDFGGSRQSLVDEQSQSSDWIKPRVFVD</sequence>
<dbReference type="Proteomes" id="UP000320176">
    <property type="component" value="Unassembled WGS sequence"/>
</dbReference>
<organism evidence="1 2">
    <name type="scientific">Stieleria varia</name>
    <dbReference type="NCBI Taxonomy" id="2528005"/>
    <lineage>
        <taxon>Bacteria</taxon>
        <taxon>Pseudomonadati</taxon>
        <taxon>Planctomycetota</taxon>
        <taxon>Planctomycetia</taxon>
        <taxon>Pirellulales</taxon>
        <taxon>Pirellulaceae</taxon>
        <taxon>Stieleria</taxon>
    </lineage>
</organism>
<comment type="caution">
    <text evidence="1">The sequence shown here is derived from an EMBL/GenBank/DDBJ whole genome shotgun (WGS) entry which is preliminary data.</text>
</comment>
<evidence type="ECO:0000313" key="1">
    <source>
        <dbReference type="EMBL" id="TWT87869.1"/>
    </source>
</evidence>
<dbReference type="EMBL" id="SJPN01000031">
    <property type="protein sequence ID" value="TWT87869.1"/>
    <property type="molecule type" value="Genomic_DNA"/>
</dbReference>
<keyword evidence="2" id="KW-1185">Reference proteome</keyword>
<accession>A0A5C5ZKC5</accession>